<protein>
    <submittedName>
        <fullName evidence="1">mRNA interferase HigB</fullName>
    </submittedName>
</protein>
<gene>
    <name evidence="1" type="ORF">C8D98_2091</name>
</gene>
<dbReference type="AlphaFoldDB" id="A0A4R1K6U0"/>
<dbReference type="GO" id="GO:0110001">
    <property type="term" value="C:toxin-antitoxin complex"/>
    <property type="evidence" value="ECO:0007669"/>
    <property type="project" value="InterPro"/>
</dbReference>
<keyword evidence="2" id="KW-1185">Reference proteome</keyword>
<dbReference type="RefSeq" id="WP_132874073.1">
    <property type="nucleotide sequence ID" value="NZ_SMGG01000005.1"/>
</dbReference>
<evidence type="ECO:0000313" key="1">
    <source>
        <dbReference type="EMBL" id="TCK59924.1"/>
    </source>
</evidence>
<dbReference type="GO" id="GO:0003723">
    <property type="term" value="F:RNA binding"/>
    <property type="evidence" value="ECO:0007669"/>
    <property type="project" value="InterPro"/>
</dbReference>
<dbReference type="OrthoDB" id="9799912at2"/>
<dbReference type="EMBL" id="SMGG01000005">
    <property type="protein sequence ID" value="TCK59924.1"/>
    <property type="molecule type" value="Genomic_DNA"/>
</dbReference>
<reference evidence="1 2" key="1">
    <citation type="submission" date="2019-03" db="EMBL/GenBank/DDBJ databases">
        <title>Genomic Encyclopedia of Type Strains, Phase IV (KMG-IV): sequencing the most valuable type-strain genomes for metagenomic binning, comparative biology and taxonomic classification.</title>
        <authorList>
            <person name="Goeker M."/>
        </authorList>
    </citation>
    <scope>NUCLEOTIDE SEQUENCE [LARGE SCALE GENOMIC DNA]</scope>
    <source>
        <strain evidence="1 2">DSM 24984</strain>
    </source>
</reference>
<dbReference type="Proteomes" id="UP000294614">
    <property type="component" value="Unassembled WGS sequence"/>
</dbReference>
<dbReference type="GO" id="GO:0004519">
    <property type="term" value="F:endonuclease activity"/>
    <property type="evidence" value="ECO:0007669"/>
    <property type="project" value="InterPro"/>
</dbReference>
<dbReference type="InterPro" id="IPR018669">
    <property type="entry name" value="Toxin_HigB"/>
</dbReference>
<proteinExistence type="predicted"/>
<accession>A0A4R1K6U0</accession>
<sequence length="97" mass="11535">MRIIAKKALVEFYSKYADSKNQLEAWYYEVRQEKWHDFSSIKEKYGSASLIVDNRVVFNICGNKYRLIVKINYKAEIVFVRFVGTHKEYDKINASEV</sequence>
<comment type="caution">
    <text evidence="1">The sequence shown here is derived from an EMBL/GenBank/DDBJ whole genome shotgun (WGS) entry which is preliminary data.</text>
</comment>
<organism evidence="1 2">
    <name type="scientific">Seleniivibrio woodruffii</name>
    <dbReference type="NCBI Taxonomy" id="1078050"/>
    <lineage>
        <taxon>Bacteria</taxon>
        <taxon>Pseudomonadati</taxon>
        <taxon>Deferribacterota</taxon>
        <taxon>Deferribacteres</taxon>
        <taxon>Deferribacterales</taxon>
        <taxon>Geovibrionaceae</taxon>
        <taxon>Seleniivibrio</taxon>
    </lineage>
</organism>
<dbReference type="Pfam" id="PF09907">
    <property type="entry name" value="HigB_toxin"/>
    <property type="match status" value="1"/>
</dbReference>
<evidence type="ECO:0000313" key="2">
    <source>
        <dbReference type="Proteomes" id="UP000294614"/>
    </source>
</evidence>
<name>A0A4R1K6U0_9BACT</name>